<accession>A0ABV0JHJ5</accession>
<evidence type="ECO:0000313" key="1">
    <source>
        <dbReference type="EMBL" id="MEP0862876.1"/>
    </source>
</evidence>
<gene>
    <name evidence="1" type="ORF">NDI37_00075</name>
</gene>
<proteinExistence type="predicted"/>
<name>A0ABV0JHJ5_9CYAN</name>
<comment type="caution">
    <text evidence="1">The sequence shown here is derived from an EMBL/GenBank/DDBJ whole genome shotgun (WGS) entry which is preliminary data.</text>
</comment>
<evidence type="ECO:0000313" key="2">
    <source>
        <dbReference type="Proteomes" id="UP001442494"/>
    </source>
</evidence>
<dbReference type="Proteomes" id="UP001442494">
    <property type="component" value="Unassembled WGS sequence"/>
</dbReference>
<sequence>MLKTFVITTSLAFSLILLTNKATFSSPQPQRTPSSNLIKHDVNEPVCYLRTSDGRTLDLSSLCGTRPENIAIRKYPSPYNTTAIKKFDDDLYGKGN</sequence>
<keyword evidence="2" id="KW-1185">Reference proteome</keyword>
<reference evidence="1 2" key="1">
    <citation type="submission" date="2022-04" db="EMBL/GenBank/DDBJ databases">
        <title>Positive selection, recombination, and allopatry shape intraspecific diversity of widespread and dominant cyanobacteria.</title>
        <authorList>
            <person name="Wei J."/>
            <person name="Shu W."/>
            <person name="Hu C."/>
        </authorList>
    </citation>
    <scope>NUCLEOTIDE SEQUENCE [LARGE SCALE GENOMIC DNA]</scope>
    <source>
        <strain evidence="1 2">GB2-A5</strain>
    </source>
</reference>
<protein>
    <submittedName>
        <fullName evidence="1">Uncharacterized protein</fullName>
    </submittedName>
</protein>
<organism evidence="1 2">
    <name type="scientific">Funiculus sociatus GB2-A5</name>
    <dbReference type="NCBI Taxonomy" id="2933946"/>
    <lineage>
        <taxon>Bacteria</taxon>
        <taxon>Bacillati</taxon>
        <taxon>Cyanobacteriota</taxon>
        <taxon>Cyanophyceae</taxon>
        <taxon>Coleofasciculales</taxon>
        <taxon>Coleofasciculaceae</taxon>
        <taxon>Funiculus</taxon>
    </lineage>
</organism>
<dbReference type="EMBL" id="JAMPKK010000001">
    <property type="protein sequence ID" value="MEP0862876.1"/>
    <property type="molecule type" value="Genomic_DNA"/>
</dbReference>